<dbReference type="Proteomes" id="UP000604825">
    <property type="component" value="Unassembled WGS sequence"/>
</dbReference>
<evidence type="ECO:0000313" key="2">
    <source>
        <dbReference type="Proteomes" id="UP000604825"/>
    </source>
</evidence>
<dbReference type="AlphaFoldDB" id="A0A811S4S1"/>
<accession>A0A811S4S1</accession>
<proteinExistence type="predicted"/>
<evidence type="ECO:0000313" key="1">
    <source>
        <dbReference type="EMBL" id="CAD6337436.1"/>
    </source>
</evidence>
<dbReference type="EMBL" id="CAJGYO010000018">
    <property type="protein sequence ID" value="CAD6337436.1"/>
    <property type="molecule type" value="Genomic_DNA"/>
</dbReference>
<comment type="caution">
    <text evidence="1">The sequence shown here is derived from an EMBL/GenBank/DDBJ whole genome shotgun (WGS) entry which is preliminary data.</text>
</comment>
<name>A0A811S4S1_9POAL</name>
<reference evidence="1" key="1">
    <citation type="submission" date="2020-10" db="EMBL/GenBank/DDBJ databases">
        <authorList>
            <person name="Han B."/>
            <person name="Lu T."/>
            <person name="Zhao Q."/>
            <person name="Huang X."/>
            <person name="Zhao Y."/>
        </authorList>
    </citation>
    <scope>NUCLEOTIDE SEQUENCE</scope>
</reference>
<protein>
    <submittedName>
        <fullName evidence="1">Uncharacterized protein</fullName>
    </submittedName>
</protein>
<sequence>MALGVFLFDPAGQEGLSDDNSGDRIGLPSWKFRIDADLLDGRELYKKQRFISKLYQRL</sequence>
<organism evidence="1 2">
    <name type="scientific">Miscanthus lutarioriparius</name>
    <dbReference type="NCBI Taxonomy" id="422564"/>
    <lineage>
        <taxon>Eukaryota</taxon>
        <taxon>Viridiplantae</taxon>
        <taxon>Streptophyta</taxon>
        <taxon>Embryophyta</taxon>
        <taxon>Tracheophyta</taxon>
        <taxon>Spermatophyta</taxon>
        <taxon>Magnoliopsida</taxon>
        <taxon>Liliopsida</taxon>
        <taxon>Poales</taxon>
        <taxon>Poaceae</taxon>
        <taxon>PACMAD clade</taxon>
        <taxon>Panicoideae</taxon>
        <taxon>Andropogonodae</taxon>
        <taxon>Andropogoneae</taxon>
        <taxon>Saccharinae</taxon>
        <taxon>Miscanthus</taxon>
    </lineage>
</organism>
<gene>
    <name evidence="1" type="ORF">NCGR_LOCUS61534</name>
</gene>
<keyword evidence="2" id="KW-1185">Reference proteome</keyword>